<name>A0ABY3SH42_9BACL</name>
<dbReference type="Proteomes" id="UP001649230">
    <property type="component" value="Chromosome"/>
</dbReference>
<protein>
    <submittedName>
        <fullName evidence="4">Gfo/Idh/MocA family oxidoreductase</fullName>
    </submittedName>
</protein>
<dbReference type="InterPro" id="IPR036291">
    <property type="entry name" value="NAD(P)-bd_dom_sf"/>
</dbReference>
<dbReference type="PANTHER" id="PTHR43818:SF11">
    <property type="entry name" value="BCDNA.GH03377"/>
    <property type="match status" value="1"/>
</dbReference>
<dbReference type="Gene3D" id="3.30.360.10">
    <property type="entry name" value="Dihydrodipicolinate Reductase, domain 2"/>
    <property type="match status" value="1"/>
</dbReference>
<evidence type="ECO:0000313" key="5">
    <source>
        <dbReference type="Proteomes" id="UP001649230"/>
    </source>
</evidence>
<keyword evidence="5" id="KW-1185">Reference proteome</keyword>
<dbReference type="InterPro" id="IPR000683">
    <property type="entry name" value="Gfo/Idh/MocA-like_OxRdtase_N"/>
</dbReference>
<proteinExistence type="predicted"/>
<evidence type="ECO:0000313" key="4">
    <source>
        <dbReference type="EMBL" id="UJF32514.1"/>
    </source>
</evidence>
<dbReference type="EMBL" id="CP090978">
    <property type="protein sequence ID" value="UJF32514.1"/>
    <property type="molecule type" value="Genomic_DNA"/>
</dbReference>
<dbReference type="SUPFAM" id="SSF55347">
    <property type="entry name" value="Glyceraldehyde-3-phosphate dehydrogenase-like, C-terminal domain"/>
    <property type="match status" value="1"/>
</dbReference>
<feature type="domain" description="Gfo/Idh/MocA-like oxidoreductase N-terminal" evidence="2">
    <location>
        <begin position="5"/>
        <end position="119"/>
    </location>
</feature>
<dbReference type="PANTHER" id="PTHR43818">
    <property type="entry name" value="BCDNA.GH03377"/>
    <property type="match status" value="1"/>
</dbReference>
<evidence type="ECO:0000256" key="1">
    <source>
        <dbReference type="ARBA" id="ARBA00023002"/>
    </source>
</evidence>
<dbReference type="Pfam" id="PF01408">
    <property type="entry name" value="GFO_IDH_MocA"/>
    <property type="match status" value="1"/>
</dbReference>
<gene>
    <name evidence="4" type="ORF">L0M14_23000</name>
</gene>
<keyword evidence="1" id="KW-0560">Oxidoreductase</keyword>
<dbReference type="InterPro" id="IPR055170">
    <property type="entry name" value="GFO_IDH_MocA-like_dom"/>
</dbReference>
<organism evidence="4 5">
    <name type="scientific">Paenibacillus hexagrammi</name>
    <dbReference type="NCBI Taxonomy" id="2908839"/>
    <lineage>
        <taxon>Bacteria</taxon>
        <taxon>Bacillati</taxon>
        <taxon>Bacillota</taxon>
        <taxon>Bacilli</taxon>
        <taxon>Bacillales</taxon>
        <taxon>Paenibacillaceae</taxon>
        <taxon>Paenibacillus</taxon>
    </lineage>
</organism>
<accession>A0ABY3SH42</accession>
<sequence length="331" mass="36534">MIRIGKISYWHVHAWDYTREAQEHPDVDIVAVWDEDEKRGREAAGKLGVDFHTSLDELLGRSDVDAVIVDAPTSMHRDIMVAAARAGKHIFTEKVLAPTQQEANEIVREAAQSGVKLTVSLPRLNDGYTLAIRQLLSEGALGRVTQVRVRLSHNGATAGWLPEHFYNPEECISGALIDLGCHPMYLTHLFLDEATSGVSAQYGYITGKAVEDNAAALLFTDSGALGIVEAGFVTSSSPFTIEIHGTEGSLLYGTPEEKLLLRCSNGGFDSWEEVPLTPRKESAFNQWIGHIRNNTEAEENIRLALALSSLMEASNQSVRERRTVRIDELRQ</sequence>
<dbReference type="InterPro" id="IPR050463">
    <property type="entry name" value="Gfo/Idh/MocA_oxidrdct_glycsds"/>
</dbReference>
<dbReference type="RefSeq" id="WP_235118864.1">
    <property type="nucleotide sequence ID" value="NZ_CP090978.1"/>
</dbReference>
<evidence type="ECO:0000259" key="3">
    <source>
        <dbReference type="Pfam" id="PF22725"/>
    </source>
</evidence>
<reference evidence="4 5" key="1">
    <citation type="journal article" date="2024" name="Int. J. Syst. Evol. Microbiol.">
        <title>Paenibacillus hexagrammi sp. nov., a novel bacterium isolated from the gut content of Hexagrammos agrammus.</title>
        <authorList>
            <person name="Jung H.K."/>
            <person name="Kim D.G."/>
            <person name="Zin H."/>
            <person name="Park J."/>
            <person name="Jung H."/>
            <person name="Kim Y.O."/>
            <person name="Kong H.J."/>
            <person name="Kim J.W."/>
            <person name="Kim Y.S."/>
        </authorList>
    </citation>
    <scope>NUCLEOTIDE SEQUENCE [LARGE SCALE GENOMIC DNA]</scope>
    <source>
        <strain evidence="4 5">YPD9-1</strain>
    </source>
</reference>
<evidence type="ECO:0000259" key="2">
    <source>
        <dbReference type="Pfam" id="PF01408"/>
    </source>
</evidence>
<dbReference type="SUPFAM" id="SSF51735">
    <property type="entry name" value="NAD(P)-binding Rossmann-fold domains"/>
    <property type="match status" value="1"/>
</dbReference>
<feature type="domain" description="GFO/IDH/MocA-like oxidoreductase" evidence="3">
    <location>
        <begin position="130"/>
        <end position="250"/>
    </location>
</feature>
<dbReference type="Gene3D" id="3.40.50.720">
    <property type="entry name" value="NAD(P)-binding Rossmann-like Domain"/>
    <property type="match status" value="1"/>
</dbReference>
<dbReference type="Pfam" id="PF22725">
    <property type="entry name" value="GFO_IDH_MocA_C3"/>
    <property type="match status" value="1"/>
</dbReference>